<organism evidence="6 7">
    <name type="scientific">Vibrio owensii</name>
    <dbReference type="NCBI Taxonomy" id="696485"/>
    <lineage>
        <taxon>Bacteria</taxon>
        <taxon>Pseudomonadati</taxon>
        <taxon>Pseudomonadota</taxon>
        <taxon>Gammaproteobacteria</taxon>
        <taxon>Vibrionales</taxon>
        <taxon>Vibrionaceae</taxon>
        <taxon>Vibrio</taxon>
    </lineage>
</organism>
<dbReference type="InterPro" id="IPR036937">
    <property type="entry name" value="Adhesion_dom_fimbrial_sf"/>
</dbReference>
<sequence length="184" mass="18246">MKTLTLSALIATALFTATGSSANTGTIKFSGTITSSTCDMQVEVDGVVSPTGVAELGNFKVTDATAIGTFGVPVAVNLVPDLATCDTPPGGVNAQISVVSSRVDAANTDVITSADTDTTNVGVRFVLASDTAVVNAGNVNLTSGSTDLDGTTAAVKFIAQPYAVADTIASGLIGGAASYTVSYL</sequence>
<dbReference type="RefSeq" id="WP_409931850.1">
    <property type="nucleotide sequence ID" value="NZ_CAKMTQ010000045.1"/>
</dbReference>
<keyword evidence="3 5" id="KW-0732">Signal</keyword>
<feature type="signal peptide" evidence="5">
    <location>
        <begin position="1"/>
        <end position="22"/>
    </location>
</feature>
<dbReference type="PANTHER" id="PTHR33420:SF3">
    <property type="entry name" value="FIMBRIAL SUBUNIT ELFA"/>
    <property type="match status" value="1"/>
</dbReference>
<evidence type="ECO:0000256" key="2">
    <source>
        <dbReference type="ARBA" id="ARBA00006671"/>
    </source>
</evidence>
<evidence type="ECO:0000256" key="5">
    <source>
        <dbReference type="SAM" id="SignalP"/>
    </source>
</evidence>
<evidence type="ECO:0008006" key="8">
    <source>
        <dbReference type="Google" id="ProtNLM"/>
    </source>
</evidence>
<evidence type="ECO:0000256" key="1">
    <source>
        <dbReference type="ARBA" id="ARBA00004561"/>
    </source>
</evidence>
<dbReference type="AlphaFoldDB" id="A0AAU9QA60"/>
<protein>
    <recommendedName>
        <fullName evidence="8">Type 1 fimbrial protein</fullName>
    </recommendedName>
</protein>
<dbReference type="Gene3D" id="2.60.40.1090">
    <property type="entry name" value="Fimbrial-type adhesion domain"/>
    <property type="match status" value="1"/>
</dbReference>
<comment type="subcellular location">
    <subcellularLocation>
        <location evidence="1">Fimbrium</location>
    </subcellularLocation>
</comment>
<dbReference type="InterPro" id="IPR008966">
    <property type="entry name" value="Adhesion_dom_sf"/>
</dbReference>
<gene>
    <name evidence="6" type="ORF">THF1D04_50242</name>
</gene>
<evidence type="ECO:0000313" key="6">
    <source>
        <dbReference type="EMBL" id="CAH1538265.1"/>
    </source>
</evidence>
<comment type="caution">
    <text evidence="6">The sequence shown here is derived from an EMBL/GenBank/DDBJ whole genome shotgun (WGS) entry which is preliminary data.</text>
</comment>
<evidence type="ECO:0000256" key="4">
    <source>
        <dbReference type="ARBA" id="ARBA00023263"/>
    </source>
</evidence>
<dbReference type="GO" id="GO:0043709">
    <property type="term" value="P:cell adhesion involved in single-species biofilm formation"/>
    <property type="evidence" value="ECO:0007669"/>
    <property type="project" value="TreeGrafter"/>
</dbReference>
<name>A0AAU9QA60_9VIBR</name>
<dbReference type="InterPro" id="IPR050263">
    <property type="entry name" value="Bact_Fimbrial_Adh_Pro"/>
</dbReference>
<dbReference type="SUPFAM" id="SSF49401">
    <property type="entry name" value="Bacterial adhesins"/>
    <property type="match status" value="1"/>
</dbReference>
<dbReference type="Proteomes" id="UP001295420">
    <property type="component" value="Unassembled WGS sequence"/>
</dbReference>
<evidence type="ECO:0000256" key="3">
    <source>
        <dbReference type="ARBA" id="ARBA00022729"/>
    </source>
</evidence>
<keyword evidence="4" id="KW-0281">Fimbrium</keyword>
<comment type="similarity">
    <text evidence="2">Belongs to the fimbrial protein family.</text>
</comment>
<feature type="chain" id="PRO_5043717696" description="Type 1 fimbrial protein" evidence="5">
    <location>
        <begin position="23"/>
        <end position="184"/>
    </location>
</feature>
<reference evidence="6" key="1">
    <citation type="submission" date="2022-01" db="EMBL/GenBank/DDBJ databases">
        <authorList>
            <person name="Lagorce A."/>
        </authorList>
    </citation>
    <scope>NUCLEOTIDE SEQUENCE</scope>
    <source>
        <strain evidence="6">Th15_F1_D04</strain>
    </source>
</reference>
<accession>A0AAU9QA60</accession>
<dbReference type="PANTHER" id="PTHR33420">
    <property type="entry name" value="FIMBRIAL SUBUNIT ELFA-RELATED"/>
    <property type="match status" value="1"/>
</dbReference>
<proteinExistence type="inferred from homology"/>
<dbReference type="EMBL" id="CAKMTQ010000045">
    <property type="protein sequence ID" value="CAH1538265.1"/>
    <property type="molecule type" value="Genomic_DNA"/>
</dbReference>
<evidence type="ECO:0000313" key="7">
    <source>
        <dbReference type="Proteomes" id="UP001295420"/>
    </source>
</evidence>
<dbReference type="GO" id="GO:0009289">
    <property type="term" value="C:pilus"/>
    <property type="evidence" value="ECO:0007669"/>
    <property type="project" value="UniProtKB-SubCell"/>
</dbReference>